<accession>A0ABP1HLZ4</accession>
<organism evidence="1 2">
    <name type="scientific">Hexamita inflata</name>
    <dbReference type="NCBI Taxonomy" id="28002"/>
    <lineage>
        <taxon>Eukaryota</taxon>
        <taxon>Metamonada</taxon>
        <taxon>Diplomonadida</taxon>
        <taxon>Hexamitidae</taxon>
        <taxon>Hexamitinae</taxon>
        <taxon>Hexamita</taxon>
    </lineage>
</organism>
<keyword evidence="2" id="KW-1185">Reference proteome</keyword>
<reference evidence="1 2" key="1">
    <citation type="submission" date="2024-07" db="EMBL/GenBank/DDBJ databases">
        <authorList>
            <person name="Akdeniz Z."/>
        </authorList>
    </citation>
    <scope>NUCLEOTIDE SEQUENCE [LARGE SCALE GENOMIC DNA]</scope>
</reference>
<gene>
    <name evidence="1" type="ORF">HINF_LOCUS12539</name>
</gene>
<dbReference type="Proteomes" id="UP001642409">
    <property type="component" value="Unassembled WGS sequence"/>
</dbReference>
<comment type="caution">
    <text evidence="1">The sequence shown here is derived from an EMBL/GenBank/DDBJ whole genome shotgun (WGS) entry which is preliminary data.</text>
</comment>
<name>A0ABP1HLZ4_9EUKA</name>
<dbReference type="EMBL" id="CAXDID020000028">
    <property type="protein sequence ID" value="CAL5992345.1"/>
    <property type="molecule type" value="Genomic_DNA"/>
</dbReference>
<sequence>MWPNTSFIRDIFNTRQQQHKYCVQYIINTSILLIQPDQIQISDSEPEQLIHFENQLQTNAFKTKLFRDLISSAAHSKTVSARESFSTNENGDEILSSDFELFIFQ</sequence>
<protein>
    <submittedName>
        <fullName evidence="1">Hypothetical_protein</fullName>
    </submittedName>
</protein>
<evidence type="ECO:0000313" key="1">
    <source>
        <dbReference type="EMBL" id="CAL5992345.1"/>
    </source>
</evidence>
<proteinExistence type="predicted"/>
<evidence type="ECO:0000313" key="2">
    <source>
        <dbReference type="Proteomes" id="UP001642409"/>
    </source>
</evidence>